<dbReference type="InterPro" id="IPR006047">
    <property type="entry name" value="GH13_cat_dom"/>
</dbReference>
<dbReference type="SUPFAM" id="SSF81296">
    <property type="entry name" value="E set domains"/>
    <property type="match status" value="1"/>
</dbReference>
<protein>
    <submittedName>
        <fullName evidence="4">Glycogen debranching protein</fullName>
    </submittedName>
</protein>
<dbReference type="InterPro" id="IPR014756">
    <property type="entry name" value="Ig_E-set"/>
</dbReference>
<dbReference type="CDD" id="cd11326">
    <property type="entry name" value="AmyAc_Glg_debranch"/>
    <property type="match status" value="1"/>
</dbReference>
<dbReference type="GO" id="GO:0005980">
    <property type="term" value="P:glycogen catabolic process"/>
    <property type="evidence" value="ECO:0007669"/>
    <property type="project" value="InterPro"/>
</dbReference>
<dbReference type="InterPro" id="IPR044505">
    <property type="entry name" value="GlgX_Isoamylase_N_E_set"/>
</dbReference>
<feature type="compositionally biased region" description="Basic and acidic residues" evidence="2">
    <location>
        <begin position="540"/>
        <end position="551"/>
    </location>
</feature>
<evidence type="ECO:0000259" key="3">
    <source>
        <dbReference type="SMART" id="SM00642"/>
    </source>
</evidence>
<feature type="domain" description="Glycosyl hydrolase family 13 catalytic" evidence="3">
    <location>
        <begin position="219"/>
        <end position="646"/>
    </location>
</feature>
<dbReference type="GO" id="GO:0004135">
    <property type="term" value="F:amylo-alpha-1,6-glucosidase activity"/>
    <property type="evidence" value="ECO:0007669"/>
    <property type="project" value="InterPro"/>
</dbReference>
<feature type="region of interest" description="Disordered" evidence="2">
    <location>
        <begin position="845"/>
        <end position="888"/>
    </location>
</feature>
<reference evidence="4 5" key="1">
    <citation type="submission" date="2020-02" db="EMBL/GenBank/DDBJ databases">
        <title>Characterization of phylogenetic diversity of novel bifidobacterial species isolated in Czech ZOOs.</title>
        <authorList>
            <person name="Lugli G.A."/>
            <person name="Vera N.B."/>
            <person name="Ventura M."/>
        </authorList>
    </citation>
    <scope>NUCLEOTIDE SEQUENCE [LARGE SCALE GENOMIC DNA]</scope>
    <source>
        <strain evidence="4 5">DSM 109958</strain>
    </source>
</reference>
<evidence type="ECO:0000256" key="1">
    <source>
        <dbReference type="ARBA" id="ARBA00008061"/>
    </source>
</evidence>
<dbReference type="InterPro" id="IPR013780">
    <property type="entry name" value="Glyco_hydro_b"/>
</dbReference>
<dbReference type="InterPro" id="IPR011837">
    <property type="entry name" value="Glycogen_debranch_GlgX"/>
</dbReference>
<dbReference type="SUPFAM" id="SSF51445">
    <property type="entry name" value="(Trans)glycosidases"/>
    <property type="match status" value="1"/>
</dbReference>
<dbReference type="InterPro" id="IPR017853">
    <property type="entry name" value="GH"/>
</dbReference>
<name>A0A7Y0HZJ6_9BIFI</name>
<keyword evidence="5" id="KW-1185">Reference proteome</keyword>
<dbReference type="EMBL" id="JAAIIH010000004">
    <property type="protein sequence ID" value="NMN00295.1"/>
    <property type="molecule type" value="Genomic_DNA"/>
</dbReference>
<accession>A0A7Y0HZJ6</accession>
<feature type="compositionally biased region" description="Basic and acidic residues" evidence="2">
    <location>
        <begin position="863"/>
        <end position="877"/>
    </location>
</feature>
<evidence type="ECO:0000313" key="5">
    <source>
        <dbReference type="Proteomes" id="UP000588277"/>
    </source>
</evidence>
<comment type="similarity">
    <text evidence="1">Belongs to the glycosyl hydrolase 13 family.</text>
</comment>
<dbReference type="AlphaFoldDB" id="A0A7Y0HZJ6"/>
<dbReference type="SUPFAM" id="SSF51011">
    <property type="entry name" value="Glycosyl hydrolase domain"/>
    <property type="match status" value="1"/>
</dbReference>
<dbReference type="SMART" id="SM00642">
    <property type="entry name" value="Aamy"/>
    <property type="match status" value="1"/>
</dbReference>
<dbReference type="CDD" id="cd02856">
    <property type="entry name" value="E_set_GDE_Isoamylase_N"/>
    <property type="match status" value="1"/>
</dbReference>
<feature type="region of interest" description="Disordered" evidence="2">
    <location>
        <begin position="540"/>
        <end position="564"/>
    </location>
</feature>
<dbReference type="Pfam" id="PF00128">
    <property type="entry name" value="Alpha-amylase"/>
    <property type="match status" value="1"/>
</dbReference>
<dbReference type="Gene3D" id="2.60.40.1180">
    <property type="entry name" value="Golgi alpha-mannosidase II"/>
    <property type="match status" value="1"/>
</dbReference>
<evidence type="ECO:0000313" key="4">
    <source>
        <dbReference type="EMBL" id="NMN00295.1"/>
    </source>
</evidence>
<gene>
    <name evidence="4" type="ORF">G1C96_0873</name>
</gene>
<proteinExistence type="inferred from homology"/>
<dbReference type="Gene3D" id="2.60.40.10">
    <property type="entry name" value="Immunoglobulins"/>
    <property type="match status" value="1"/>
</dbReference>
<comment type="caution">
    <text evidence="4">The sequence shown here is derived from an EMBL/GenBank/DDBJ whole genome shotgun (WGS) entry which is preliminary data.</text>
</comment>
<dbReference type="Gene3D" id="3.20.20.80">
    <property type="entry name" value="Glycosidases"/>
    <property type="match status" value="1"/>
</dbReference>
<evidence type="ECO:0000256" key="2">
    <source>
        <dbReference type="SAM" id="MobiDB-lite"/>
    </source>
</evidence>
<organism evidence="4 5">
    <name type="scientific">Bifidobacterium moraviense</name>
    <dbReference type="NCBI Taxonomy" id="2675323"/>
    <lineage>
        <taxon>Bacteria</taxon>
        <taxon>Bacillati</taxon>
        <taxon>Actinomycetota</taxon>
        <taxon>Actinomycetes</taxon>
        <taxon>Bifidobacteriales</taxon>
        <taxon>Bifidobacteriaceae</taxon>
        <taxon>Bifidobacterium</taxon>
    </lineage>
</organism>
<dbReference type="NCBIfam" id="TIGR02100">
    <property type="entry name" value="glgX_debranch"/>
    <property type="match status" value="1"/>
</dbReference>
<dbReference type="InterPro" id="IPR013783">
    <property type="entry name" value="Ig-like_fold"/>
</dbReference>
<dbReference type="RefSeq" id="WP_169275452.1">
    <property type="nucleotide sequence ID" value="NZ_JAAIIH010000004.1"/>
</dbReference>
<dbReference type="PANTHER" id="PTHR43002">
    <property type="entry name" value="GLYCOGEN DEBRANCHING ENZYME"/>
    <property type="match status" value="1"/>
</dbReference>
<sequence length="919" mass="102582">MKRAIPQRYAIPHRYATRPGLYFTDDGGADAVVRSETADQVWLCVYEPVDQPSAFFNDAIRIFEDSPVPFIKEIHSHPVCTRIIESMYVRETLFRMEGPNYGLWYVHLPKAWDGMRYAYRVDGAWDPDKGVRFNPYKLLLDPYGKGIDGEMRLDPAAFSYACEIGPDRRVRGSAFGPMSTVDALGKVPVSVAIDDRDETKHDADPTHPHVPWSKTVLYELHVKGFTANAPWLPPELRGTYAGLAHPITLAYLQGLGVTSIELLPIQAKQDELFLQERGRHNYWGYSTLSYFSPEPSYATREAQRKGAGAVRDEVIAMVRALHEAGFEVIMDVVYNHTCEGGVEGPTVCWRGLDAIAYYRRGKDNPGQLIDTTGCGNTFDFTNTHVVTFAVDSLRYWAKRIGIDGFRFDLAATLGRLDGNFTKHHPFLYALRSDLLLGNLKLIMEPWDLGPDGWRTGEFGMPFSEWNDRFRDSTRRFWLTDTQPGASPAIGMQEMATRLCGSADRFATEPGRGCVSSINYVVSHDGFTLTDLTRYEHKHNEANGENNRDGTDNNHSANFGVEGPSDDPAIERKRELAAMNLLGTLLLSLGTPMIMAGDEFGNTQQGNNNPYAQDNDITWLDWDWLYQNRKTPQMRRLERISRLIALRKSLDLYHHEEFFTRLTLIGLFRPSSRVQWYLPDGTTPMDRDWFDVGRRSFVMRLRSQSDDDARDILIVINGTDHDMGFRLPSDYDWQCEWSSASAIGLCPAPGRRVRRLGEPDDGRNWTTIVGEGDAITELVHQVQSRLAAQAKLDARIAADDAAAAVGHERGNDTSGTDDPHVLMAARRSPMGNATDDAISAATTAMDVRDSGEPPIDAAADAADAESRARNAQAERDAANADGADADADDVTTDAVTDAMGAERDLWTVPALSISVMCQIQ</sequence>
<dbReference type="Proteomes" id="UP000588277">
    <property type="component" value="Unassembled WGS sequence"/>
</dbReference>